<dbReference type="Gene3D" id="1.25.40.10">
    <property type="entry name" value="Tetratricopeptide repeat domain"/>
    <property type="match status" value="1"/>
</dbReference>
<dbReference type="PANTHER" id="PTHR46082:SF6">
    <property type="entry name" value="AAA+ ATPASE DOMAIN-CONTAINING PROTEIN-RELATED"/>
    <property type="match status" value="1"/>
</dbReference>
<dbReference type="InterPro" id="IPR002182">
    <property type="entry name" value="NB-ARC"/>
</dbReference>
<sequence length="449" mass="50624">MLSWQPLKTLSESNLVVEDFEAMIKLPSSGACVQKWVGPFHEPSLRNGPTDFVGRGHIIEQVLEKVRPREANGRCQRTAIKGLGGVGKTQIALEVASRVYKEDHNYCVFWVSAVDAATFENGYREIGQKLNIQGINAEEVDLKSLVKTALSRYPSDWLLVIDNVDDTDLFFGQSTSLEKYLPFTRESAGYKGSILYTTRNHKAAVKLAMGPGYIIEVREMNRSESHILLRNNIGPVRENDPENTTRLLDFLCDLPLAIRQAGAYIHRNSMTVGEYLSLCQSNDENLVKLLSEGFEDQGSYGPGKPIATSLLISFEHIVHNDPLAAQYLEFMSFLAEKDIPESILSPREDRLKMSEAIGTLKGYAFISEDRQGLYHTHRLVRLVMRNWLKQRAIEKVLGPEAPETLTSMNNLASSLESQRKYKEAEDLYRQTLQLSKKCLDLKLPIRSLA</sequence>
<proteinExistence type="predicted"/>
<gene>
    <name evidence="2" type="ORF">PPNO1_LOCUS9315</name>
</gene>
<comment type="caution">
    <text evidence="2">The sequence shown here is derived from an EMBL/GenBank/DDBJ whole genome shotgun (WGS) entry which is preliminary data.</text>
</comment>
<dbReference type="Gene3D" id="3.40.50.300">
    <property type="entry name" value="P-loop containing nucleotide triphosphate hydrolases"/>
    <property type="match status" value="1"/>
</dbReference>
<dbReference type="InterPro" id="IPR053137">
    <property type="entry name" value="NLR-like"/>
</dbReference>
<dbReference type="EMBL" id="CALLCH030000020">
    <property type="protein sequence ID" value="CAI4219768.1"/>
    <property type="molecule type" value="Genomic_DNA"/>
</dbReference>
<dbReference type="Pfam" id="PF00931">
    <property type="entry name" value="NB-ARC"/>
    <property type="match status" value="1"/>
</dbReference>
<evidence type="ECO:0000313" key="3">
    <source>
        <dbReference type="Proteomes" id="UP000838763"/>
    </source>
</evidence>
<dbReference type="PANTHER" id="PTHR46082">
    <property type="entry name" value="ATP/GTP-BINDING PROTEIN-RELATED"/>
    <property type="match status" value="1"/>
</dbReference>
<dbReference type="InterPro" id="IPR011990">
    <property type="entry name" value="TPR-like_helical_dom_sf"/>
</dbReference>
<dbReference type="AlphaFoldDB" id="A0A9P1HBU8"/>
<dbReference type="Pfam" id="PF13374">
    <property type="entry name" value="TPR_10"/>
    <property type="match status" value="1"/>
</dbReference>
<dbReference type="OrthoDB" id="5242006at2759"/>
<organism evidence="2 3">
    <name type="scientific">Parascedosporium putredinis</name>
    <dbReference type="NCBI Taxonomy" id="1442378"/>
    <lineage>
        <taxon>Eukaryota</taxon>
        <taxon>Fungi</taxon>
        <taxon>Dikarya</taxon>
        <taxon>Ascomycota</taxon>
        <taxon>Pezizomycotina</taxon>
        <taxon>Sordariomycetes</taxon>
        <taxon>Hypocreomycetidae</taxon>
        <taxon>Microascales</taxon>
        <taxon>Microascaceae</taxon>
        <taxon>Parascedosporium</taxon>
    </lineage>
</organism>
<reference evidence="2" key="1">
    <citation type="submission" date="2022-11" db="EMBL/GenBank/DDBJ databases">
        <authorList>
            <person name="Scott C."/>
            <person name="Bruce N."/>
        </authorList>
    </citation>
    <scope>NUCLEOTIDE SEQUENCE</scope>
</reference>
<keyword evidence="3" id="KW-1185">Reference proteome</keyword>
<name>A0A9P1HBU8_9PEZI</name>
<dbReference type="InterPro" id="IPR027417">
    <property type="entry name" value="P-loop_NTPase"/>
</dbReference>
<accession>A0A9P1HBU8</accession>
<dbReference type="SUPFAM" id="SSF52540">
    <property type="entry name" value="P-loop containing nucleoside triphosphate hydrolases"/>
    <property type="match status" value="1"/>
</dbReference>
<dbReference type="Proteomes" id="UP000838763">
    <property type="component" value="Unassembled WGS sequence"/>
</dbReference>
<evidence type="ECO:0000313" key="2">
    <source>
        <dbReference type="EMBL" id="CAI4219768.1"/>
    </source>
</evidence>
<feature type="domain" description="NB-ARC" evidence="1">
    <location>
        <begin position="71"/>
        <end position="234"/>
    </location>
</feature>
<evidence type="ECO:0000259" key="1">
    <source>
        <dbReference type="Pfam" id="PF00931"/>
    </source>
</evidence>
<protein>
    <recommendedName>
        <fullName evidence="1">NB-ARC domain-containing protein</fullName>
    </recommendedName>
</protein>
<dbReference type="GO" id="GO:0043531">
    <property type="term" value="F:ADP binding"/>
    <property type="evidence" value="ECO:0007669"/>
    <property type="project" value="InterPro"/>
</dbReference>